<dbReference type="AlphaFoldDB" id="Q2J7Z9"/>
<gene>
    <name evidence="1" type="ordered locus">Francci3_3236</name>
</gene>
<proteinExistence type="predicted"/>
<sequence>MARLRALLRRGGGERPVVLAAGDLRLDPRRTGPGGVSHRSS</sequence>
<organism evidence="1 2">
    <name type="scientific">Frankia casuarinae (strain DSM 45818 / CECT 9043 / HFP020203 / CcI3)</name>
    <dbReference type="NCBI Taxonomy" id="106370"/>
    <lineage>
        <taxon>Bacteria</taxon>
        <taxon>Bacillati</taxon>
        <taxon>Actinomycetota</taxon>
        <taxon>Actinomycetes</taxon>
        <taxon>Frankiales</taxon>
        <taxon>Frankiaceae</taxon>
        <taxon>Frankia</taxon>
    </lineage>
</organism>
<name>Q2J7Z9_FRACC</name>
<dbReference type="Proteomes" id="UP000001937">
    <property type="component" value="Chromosome"/>
</dbReference>
<accession>Q2J7Z9</accession>
<evidence type="ECO:0000313" key="2">
    <source>
        <dbReference type="Proteomes" id="UP000001937"/>
    </source>
</evidence>
<reference evidence="1 2" key="1">
    <citation type="journal article" date="2007" name="Genome Res.">
        <title>Genome characteristics of facultatively symbiotic Frankia sp. strains reflect host range and host plant biogeography.</title>
        <authorList>
            <person name="Normand P."/>
            <person name="Lapierre P."/>
            <person name="Tisa L.S."/>
            <person name="Gogarten J.P."/>
            <person name="Alloisio N."/>
            <person name="Bagnarol E."/>
            <person name="Bassi C.A."/>
            <person name="Berry A.M."/>
            <person name="Bickhart D.M."/>
            <person name="Choisne N."/>
            <person name="Couloux A."/>
            <person name="Cournoyer B."/>
            <person name="Cruveiller S."/>
            <person name="Daubin V."/>
            <person name="Demange N."/>
            <person name="Francino M.P."/>
            <person name="Goltsman E."/>
            <person name="Huang Y."/>
            <person name="Kopp O.R."/>
            <person name="Labarre L."/>
            <person name="Lapidus A."/>
            <person name="Lavire C."/>
            <person name="Marechal J."/>
            <person name="Martinez M."/>
            <person name="Mastronunzio J.E."/>
            <person name="Mullin B.C."/>
            <person name="Niemann J."/>
            <person name="Pujic P."/>
            <person name="Rawnsley T."/>
            <person name="Rouy Z."/>
            <person name="Schenowitz C."/>
            <person name="Sellstedt A."/>
            <person name="Tavares F."/>
            <person name="Tomkins J.P."/>
            <person name="Vallenet D."/>
            <person name="Valverde C."/>
            <person name="Wall L.G."/>
            <person name="Wang Y."/>
            <person name="Medigue C."/>
            <person name="Benson D.R."/>
        </authorList>
    </citation>
    <scope>NUCLEOTIDE SEQUENCE [LARGE SCALE GENOMIC DNA]</scope>
    <source>
        <strain evidence="2">DSM 45818 / CECT 9043 / CcI3</strain>
    </source>
</reference>
<dbReference type="EMBL" id="CP000249">
    <property type="protein sequence ID" value="ABD12593.1"/>
    <property type="molecule type" value="Genomic_DNA"/>
</dbReference>
<keyword evidence="2" id="KW-1185">Reference proteome</keyword>
<dbReference type="KEGG" id="fra:Francci3_3236"/>
<evidence type="ECO:0000313" key="1">
    <source>
        <dbReference type="EMBL" id="ABD12593.1"/>
    </source>
</evidence>
<protein>
    <submittedName>
        <fullName evidence="1">Uncharacterized protein</fullName>
    </submittedName>
</protein>
<dbReference type="HOGENOM" id="CLU_3270438_0_0_11"/>